<dbReference type="PANTHER" id="PTHR23044">
    <property type="entry name" value="3'-5' EXONUCLEASE ERI1-RELATED"/>
    <property type="match status" value="1"/>
</dbReference>
<dbReference type="CDD" id="cd06133">
    <property type="entry name" value="ERI-1_3'hExo_like"/>
    <property type="match status" value="1"/>
</dbReference>
<accession>A0A0C3BAE8</accession>
<dbReference type="InterPro" id="IPR036397">
    <property type="entry name" value="RNaseH_sf"/>
</dbReference>
<dbReference type="SUPFAM" id="SSF53098">
    <property type="entry name" value="Ribonuclease H-like"/>
    <property type="match status" value="1"/>
</dbReference>
<evidence type="ECO:0000313" key="5">
    <source>
        <dbReference type="EMBL" id="KIM28431.1"/>
    </source>
</evidence>
<organism evidence="5 6">
    <name type="scientific">Serendipita vermifera MAFF 305830</name>
    <dbReference type="NCBI Taxonomy" id="933852"/>
    <lineage>
        <taxon>Eukaryota</taxon>
        <taxon>Fungi</taxon>
        <taxon>Dikarya</taxon>
        <taxon>Basidiomycota</taxon>
        <taxon>Agaricomycotina</taxon>
        <taxon>Agaricomycetes</taxon>
        <taxon>Sebacinales</taxon>
        <taxon>Serendipitaceae</taxon>
        <taxon>Serendipita</taxon>
    </lineage>
</organism>
<gene>
    <name evidence="5" type="ORF">M408DRAFT_16340</name>
</gene>
<proteinExistence type="predicted"/>
<dbReference type="InterPro" id="IPR047201">
    <property type="entry name" value="ERI-1_3'hExo-like"/>
</dbReference>
<dbReference type="GO" id="GO:0003676">
    <property type="term" value="F:nucleic acid binding"/>
    <property type="evidence" value="ECO:0007669"/>
    <property type="project" value="InterPro"/>
</dbReference>
<evidence type="ECO:0000256" key="1">
    <source>
        <dbReference type="ARBA" id="ARBA00022722"/>
    </source>
</evidence>
<keyword evidence="6" id="KW-1185">Reference proteome</keyword>
<evidence type="ECO:0000259" key="4">
    <source>
        <dbReference type="SMART" id="SM00479"/>
    </source>
</evidence>
<dbReference type="InterPro" id="IPR051274">
    <property type="entry name" value="3-5_Exoribonuclease"/>
</dbReference>
<dbReference type="SMART" id="SM00479">
    <property type="entry name" value="EXOIII"/>
    <property type="match status" value="1"/>
</dbReference>
<sequence length="207" mass="23415">MSKSAPKIQIPRSRRPRRSPVLVVDLEATCWDTHPPQGQVHEIIEIGWALLDTDANPPRITRNGTYLVKPVRSTVSPFCTRLTTITPELVETEGIALEDAFRRLVAEVNSRDYEWSSWGDYDRDMIARQCQAFGLESPFSSRHYDIKALCRSVYPNIRGTNGMANMYRTIVRRPMMGTPHRGGDDARNTAEIFGRLLAGAKGAKRTR</sequence>
<dbReference type="OrthoDB" id="448399at2759"/>
<feature type="domain" description="Exonuclease" evidence="4">
    <location>
        <begin position="20"/>
        <end position="202"/>
    </location>
</feature>
<evidence type="ECO:0000313" key="6">
    <source>
        <dbReference type="Proteomes" id="UP000054097"/>
    </source>
</evidence>
<dbReference type="Pfam" id="PF00929">
    <property type="entry name" value="RNase_T"/>
    <property type="match status" value="1"/>
</dbReference>
<evidence type="ECO:0000256" key="3">
    <source>
        <dbReference type="ARBA" id="ARBA00022839"/>
    </source>
</evidence>
<keyword evidence="2" id="KW-0378">Hydrolase</keyword>
<reference evidence="6" key="2">
    <citation type="submission" date="2015-01" db="EMBL/GenBank/DDBJ databases">
        <title>Evolutionary Origins and Diversification of the Mycorrhizal Mutualists.</title>
        <authorList>
            <consortium name="DOE Joint Genome Institute"/>
            <consortium name="Mycorrhizal Genomics Consortium"/>
            <person name="Kohler A."/>
            <person name="Kuo A."/>
            <person name="Nagy L.G."/>
            <person name="Floudas D."/>
            <person name="Copeland A."/>
            <person name="Barry K.W."/>
            <person name="Cichocki N."/>
            <person name="Veneault-Fourrey C."/>
            <person name="LaButti K."/>
            <person name="Lindquist E.A."/>
            <person name="Lipzen A."/>
            <person name="Lundell T."/>
            <person name="Morin E."/>
            <person name="Murat C."/>
            <person name="Riley R."/>
            <person name="Ohm R."/>
            <person name="Sun H."/>
            <person name="Tunlid A."/>
            <person name="Henrissat B."/>
            <person name="Grigoriev I.V."/>
            <person name="Hibbett D.S."/>
            <person name="Martin F."/>
        </authorList>
    </citation>
    <scope>NUCLEOTIDE SEQUENCE [LARGE SCALE GENOMIC DNA]</scope>
    <source>
        <strain evidence="6">MAFF 305830</strain>
    </source>
</reference>
<dbReference type="Gene3D" id="3.30.420.10">
    <property type="entry name" value="Ribonuclease H-like superfamily/Ribonuclease H"/>
    <property type="match status" value="1"/>
</dbReference>
<dbReference type="AlphaFoldDB" id="A0A0C3BAE8"/>
<evidence type="ECO:0000256" key="2">
    <source>
        <dbReference type="ARBA" id="ARBA00022801"/>
    </source>
</evidence>
<keyword evidence="1" id="KW-0540">Nuclease</keyword>
<reference evidence="5 6" key="1">
    <citation type="submission" date="2014-04" db="EMBL/GenBank/DDBJ databases">
        <authorList>
            <consortium name="DOE Joint Genome Institute"/>
            <person name="Kuo A."/>
            <person name="Zuccaro A."/>
            <person name="Kohler A."/>
            <person name="Nagy L.G."/>
            <person name="Floudas D."/>
            <person name="Copeland A."/>
            <person name="Barry K.W."/>
            <person name="Cichocki N."/>
            <person name="Veneault-Fourrey C."/>
            <person name="LaButti K."/>
            <person name="Lindquist E.A."/>
            <person name="Lipzen A."/>
            <person name="Lundell T."/>
            <person name="Morin E."/>
            <person name="Murat C."/>
            <person name="Sun H."/>
            <person name="Tunlid A."/>
            <person name="Henrissat B."/>
            <person name="Grigoriev I.V."/>
            <person name="Hibbett D.S."/>
            <person name="Martin F."/>
            <person name="Nordberg H.P."/>
            <person name="Cantor M.N."/>
            <person name="Hua S.X."/>
        </authorList>
    </citation>
    <scope>NUCLEOTIDE SEQUENCE [LARGE SCALE GENOMIC DNA]</scope>
    <source>
        <strain evidence="5 6">MAFF 305830</strain>
    </source>
</reference>
<dbReference type="GO" id="GO:0000175">
    <property type="term" value="F:3'-5'-RNA exonuclease activity"/>
    <property type="evidence" value="ECO:0007669"/>
    <property type="project" value="InterPro"/>
</dbReference>
<dbReference type="InterPro" id="IPR012337">
    <property type="entry name" value="RNaseH-like_sf"/>
</dbReference>
<dbReference type="PANTHER" id="PTHR23044:SF61">
    <property type="entry name" value="3'-5' EXORIBONUCLEASE 1-RELATED"/>
    <property type="match status" value="1"/>
</dbReference>
<dbReference type="Proteomes" id="UP000054097">
    <property type="component" value="Unassembled WGS sequence"/>
</dbReference>
<dbReference type="EMBL" id="KN824293">
    <property type="protein sequence ID" value="KIM28431.1"/>
    <property type="molecule type" value="Genomic_DNA"/>
</dbReference>
<protein>
    <recommendedName>
        <fullName evidence="4">Exonuclease domain-containing protein</fullName>
    </recommendedName>
</protein>
<dbReference type="InterPro" id="IPR013520">
    <property type="entry name" value="Ribonucl_H"/>
</dbReference>
<name>A0A0C3BAE8_SERVB</name>
<dbReference type="STRING" id="933852.A0A0C3BAE8"/>
<dbReference type="HOGENOM" id="CLU_037266_5_1_1"/>
<keyword evidence="3" id="KW-0269">Exonuclease</keyword>